<gene>
    <name evidence="2" type="ordered locus">Mpe_A3525</name>
</gene>
<sequence>MNSLLRTMAGALSMTAALWTGAIAQPAGDAPPVPRVERAGGISYVNGGAGEEARAVIDRLSPDFALRNVFSGQGGQYVVAERVTLQNTSGGEPVVIRDAGPILMISLPPGRYTMEAMVGGQSQRKIVQVGSAPMRVDWRWPGA</sequence>
<dbReference type="AlphaFoldDB" id="A2SLN9"/>
<dbReference type="eggNOG" id="ENOG5031S8A">
    <property type="taxonomic scope" value="Bacteria"/>
</dbReference>
<evidence type="ECO:0000256" key="1">
    <source>
        <dbReference type="SAM" id="SignalP"/>
    </source>
</evidence>
<keyword evidence="3" id="KW-1185">Reference proteome</keyword>
<name>A2SLN9_METPP</name>
<dbReference type="STRING" id="420662.Mpe_A3525"/>
<dbReference type="KEGG" id="mpt:Mpe_A3525"/>
<reference evidence="2 3" key="1">
    <citation type="journal article" date="2007" name="J. Bacteriol.">
        <title>Whole-genome analysis of the methyl tert-butyl ether-degrading beta-proteobacterium Methylibium petroleiphilum PM1.</title>
        <authorList>
            <person name="Kane S.R."/>
            <person name="Chakicherla A.Y."/>
            <person name="Chain P.S.G."/>
            <person name="Schmidt R."/>
            <person name="Shin M.W."/>
            <person name="Legler T.C."/>
            <person name="Scow K.M."/>
            <person name="Larimer F.W."/>
            <person name="Lucas S.M."/>
            <person name="Richardson P.M."/>
            <person name="Hristova K.R."/>
        </authorList>
    </citation>
    <scope>NUCLEOTIDE SEQUENCE [LARGE SCALE GENOMIC DNA]</scope>
    <source>
        <strain evidence="3">ATCC BAA-1232 / LMG 22953 / PM1</strain>
    </source>
</reference>
<evidence type="ECO:0000313" key="3">
    <source>
        <dbReference type="Proteomes" id="UP000000366"/>
    </source>
</evidence>
<accession>A2SLN9</accession>
<organism evidence="2 3">
    <name type="scientific">Methylibium petroleiphilum (strain ATCC BAA-1232 / LMG 22953 / PM1)</name>
    <dbReference type="NCBI Taxonomy" id="420662"/>
    <lineage>
        <taxon>Bacteria</taxon>
        <taxon>Pseudomonadati</taxon>
        <taxon>Pseudomonadota</taxon>
        <taxon>Betaproteobacteria</taxon>
        <taxon>Burkholderiales</taxon>
        <taxon>Sphaerotilaceae</taxon>
        <taxon>Methylibium</taxon>
    </lineage>
</organism>
<feature type="chain" id="PRO_5002646403" description="Carboxypeptidase regulatory-like domain-containing protein" evidence="1">
    <location>
        <begin position="25"/>
        <end position="143"/>
    </location>
</feature>
<protein>
    <recommendedName>
        <fullName evidence="4">Carboxypeptidase regulatory-like domain-containing protein</fullName>
    </recommendedName>
</protein>
<proteinExistence type="predicted"/>
<dbReference type="Proteomes" id="UP000000366">
    <property type="component" value="Chromosome"/>
</dbReference>
<dbReference type="EMBL" id="CP000555">
    <property type="protein sequence ID" value="ABM96478.1"/>
    <property type="molecule type" value="Genomic_DNA"/>
</dbReference>
<dbReference type="RefSeq" id="WP_011831098.1">
    <property type="nucleotide sequence ID" value="NC_008825.1"/>
</dbReference>
<evidence type="ECO:0008006" key="4">
    <source>
        <dbReference type="Google" id="ProtNLM"/>
    </source>
</evidence>
<evidence type="ECO:0000313" key="2">
    <source>
        <dbReference type="EMBL" id="ABM96478.1"/>
    </source>
</evidence>
<dbReference type="HOGENOM" id="CLU_1803928_0_0_4"/>
<keyword evidence="1" id="KW-0732">Signal</keyword>
<feature type="signal peptide" evidence="1">
    <location>
        <begin position="1"/>
        <end position="24"/>
    </location>
</feature>